<dbReference type="InterPro" id="IPR039425">
    <property type="entry name" value="RNA_pol_sigma-70-like"/>
</dbReference>
<evidence type="ECO:0000313" key="8">
    <source>
        <dbReference type="Proteomes" id="UP000318384"/>
    </source>
</evidence>
<accession>A0A517WXK7</accession>
<dbReference type="OrthoDB" id="281047at2"/>
<keyword evidence="8" id="KW-1185">Reference proteome</keyword>
<keyword evidence="4" id="KW-0238">DNA-binding</keyword>
<evidence type="ECO:0000256" key="1">
    <source>
        <dbReference type="ARBA" id="ARBA00010641"/>
    </source>
</evidence>
<reference evidence="7 8" key="1">
    <citation type="submission" date="2019-03" db="EMBL/GenBank/DDBJ databases">
        <title>Deep-cultivation of Planctomycetes and their phenomic and genomic characterization uncovers novel biology.</title>
        <authorList>
            <person name="Wiegand S."/>
            <person name="Jogler M."/>
            <person name="Boedeker C."/>
            <person name="Pinto D."/>
            <person name="Vollmers J."/>
            <person name="Rivas-Marin E."/>
            <person name="Kohn T."/>
            <person name="Peeters S.H."/>
            <person name="Heuer A."/>
            <person name="Rast P."/>
            <person name="Oberbeckmann S."/>
            <person name="Bunk B."/>
            <person name="Jeske O."/>
            <person name="Meyerdierks A."/>
            <person name="Storesund J.E."/>
            <person name="Kallscheuer N."/>
            <person name="Luecker S."/>
            <person name="Lage O.M."/>
            <person name="Pohl T."/>
            <person name="Merkel B.J."/>
            <person name="Hornburger P."/>
            <person name="Mueller R.-W."/>
            <person name="Bruemmer F."/>
            <person name="Labrenz M."/>
            <person name="Spormann A.M."/>
            <person name="Op den Camp H."/>
            <person name="Overmann J."/>
            <person name="Amann R."/>
            <person name="Jetten M.S.M."/>
            <person name="Mascher T."/>
            <person name="Medema M.H."/>
            <person name="Devos D.P."/>
            <person name="Kaster A.-K."/>
            <person name="Ovreas L."/>
            <person name="Rohde M."/>
            <person name="Galperin M.Y."/>
            <person name="Jogler C."/>
        </authorList>
    </citation>
    <scope>NUCLEOTIDE SEQUENCE [LARGE SCALE GENOMIC DNA]</scope>
    <source>
        <strain evidence="7 8">V202</strain>
    </source>
</reference>
<dbReference type="EMBL" id="CP037422">
    <property type="protein sequence ID" value="QDU09997.1"/>
    <property type="molecule type" value="Genomic_DNA"/>
</dbReference>
<evidence type="ECO:0000256" key="3">
    <source>
        <dbReference type="ARBA" id="ARBA00023082"/>
    </source>
</evidence>
<dbReference type="PANTHER" id="PTHR43133:SF8">
    <property type="entry name" value="RNA POLYMERASE SIGMA FACTOR HI_1459-RELATED"/>
    <property type="match status" value="1"/>
</dbReference>
<dbReference type="GO" id="GO:0016987">
    <property type="term" value="F:sigma factor activity"/>
    <property type="evidence" value="ECO:0007669"/>
    <property type="project" value="UniProtKB-KW"/>
</dbReference>
<evidence type="ECO:0000256" key="4">
    <source>
        <dbReference type="ARBA" id="ARBA00023125"/>
    </source>
</evidence>
<dbReference type="NCBIfam" id="TIGR02937">
    <property type="entry name" value="sigma70-ECF"/>
    <property type="match status" value="1"/>
</dbReference>
<gene>
    <name evidence="7" type="primary">sigE_3</name>
    <name evidence="7" type="ORF">V202x_33940</name>
</gene>
<dbReference type="InterPro" id="IPR013325">
    <property type="entry name" value="RNA_pol_sigma_r2"/>
</dbReference>
<evidence type="ECO:0000256" key="2">
    <source>
        <dbReference type="ARBA" id="ARBA00023015"/>
    </source>
</evidence>
<dbReference type="Gene3D" id="1.10.10.10">
    <property type="entry name" value="Winged helix-like DNA-binding domain superfamily/Winged helix DNA-binding domain"/>
    <property type="match status" value="1"/>
</dbReference>
<protein>
    <submittedName>
        <fullName evidence="7">ECF RNA polymerase sigma factor SigE</fullName>
    </submittedName>
</protein>
<evidence type="ECO:0000259" key="6">
    <source>
        <dbReference type="Pfam" id="PF04542"/>
    </source>
</evidence>
<sequence length="208" mass="24247">MTRTDDSQKINVRVGSVSTSRSLLCRLKEDDSEAWDRLVELYAPLVFHWCRRLNVPEQDIVDIFQDVFQSLAKNINQFHKDRPGDTFRGWMRTITRNKAYDHFRKTGRQPGAIGGTEAYKALSQFPDVEWDDDQSDDNEIHDSLFLHSLELIRQDFAKQTWEAFWQVVVEGKTPREVGEDLSMRPGTVRVAKSRVLHRLRQELGDVLD</sequence>
<dbReference type="InterPro" id="IPR013324">
    <property type="entry name" value="RNA_pol_sigma_r3/r4-like"/>
</dbReference>
<dbReference type="SUPFAM" id="SSF88946">
    <property type="entry name" value="Sigma2 domain of RNA polymerase sigma factors"/>
    <property type="match status" value="1"/>
</dbReference>
<proteinExistence type="inferred from homology"/>
<evidence type="ECO:0000256" key="5">
    <source>
        <dbReference type="ARBA" id="ARBA00023163"/>
    </source>
</evidence>
<dbReference type="InterPro" id="IPR007627">
    <property type="entry name" value="RNA_pol_sigma70_r2"/>
</dbReference>
<keyword evidence="5" id="KW-0804">Transcription</keyword>
<dbReference type="InterPro" id="IPR014284">
    <property type="entry name" value="RNA_pol_sigma-70_dom"/>
</dbReference>
<keyword evidence="2" id="KW-0805">Transcription regulation</keyword>
<dbReference type="AlphaFoldDB" id="A0A517WXK7"/>
<dbReference type="GO" id="GO:0006352">
    <property type="term" value="P:DNA-templated transcription initiation"/>
    <property type="evidence" value="ECO:0007669"/>
    <property type="project" value="InterPro"/>
</dbReference>
<dbReference type="Gene3D" id="1.10.1740.10">
    <property type="match status" value="1"/>
</dbReference>
<dbReference type="GO" id="GO:0003677">
    <property type="term" value="F:DNA binding"/>
    <property type="evidence" value="ECO:0007669"/>
    <property type="project" value="UniProtKB-KW"/>
</dbReference>
<feature type="domain" description="RNA polymerase sigma-70 region 2" evidence="6">
    <location>
        <begin position="38"/>
        <end position="108"/>
    </location>
</feature>
<dbReference type="Pfam" id="PF04542">
    <property type="entry name" value="Sigma70_r2"/>
    <property type="match status" value="1"/>
</dbReference>
<dbReference type="SUPFAM" id="SSF88659">
    <property type="entry name" value="Sigma3 and sigma4 domains of RNA polymerase sigma factors"/>
    <property type="match status" value="1"/>
</dbReference>
<dbReference type="RefSeq" id="WP_145177127.1">
    <property type="nucleotide sequence ID" value="NZ_CP037422.1"/>
</dbReference>
<organism evidence="7 8">
    <name type="scientific">Gimesia aquarii</name>
    <dbReference type="NCBI Taxonomy" id="2527964"/>
    <lineage>
        <taxon>Bacteria</taxon>
        <taxon>Pseudomonadati</taxon>
        <taxon>Planctomycetota</taxon>
        <taxon>Planctomycetia</taxon>
        <taxon>Planctomycetales</taxon>
        <taxon>Planctomycetaceae</taxon>
        <taxon>Gimesia</taxon>
    </lineage>
</organism>
<dbReference type="Proteomes" id="UP000318384">
    <property type="component" value="Chromosome"/>
</dbReference>
<dbReference type="InterPro" id="IPR036388">
    <property type="entry name" value="WH-like_DNA-bd_sf"/>
</dbReference>
<dbReference type="PANTHER" id="PTHR43133">
    <property type="entry name" value="RNA POLYMERASE ECF-TYPE SIGMA FACTO"/>
    <property type="match status" value="1"/>
</dbReference>
<name>A0A517WXK7_9PLAN</name>
<evidence type="ECO:0000313" key="7">
    <source>
        <dbReference type="EMBL" id="QDU09997.1"/>
    </source>
</evidence>
<keyword evidence="3" id="KW-0731">Sigma factor</keyword>
<comment type="similarity">
    <text evidence="1">Belongs to the sigma-70 factor family. ECF subfamily.</text>
</comment>